<accession>A0A1X7H852</accession>
<dbReference type="InterPro" id="IPR011990">
    <property type="entry name" value="TPR-like_helical_dom_sf"/>
</dbReference>
<sequence>MGNFIGFLLLWRILGNPVIAILVILLIVYLLDRRFVGMFPSFTRPLKRMRGISKLRTIIANSPSDVSSRHELARLLIERHKYKEALELLESIHASSEDSAEYWDDLGTCHLNTGNIPQGEQYILKALEMNPRVKYGRPYLRLAGAYKTSDREKAISYVQQFQAAHSSSSEAYYLLGSMYKDLGRNEDAKQAFKESVEVYKSLPKYKKRQERKWAVQSLLKSIL</sequence>
<evidence type="ECO:0000256" key="1">
    <source>
        <dbReference type="PROSITE-ProRule" id="PRU00339"/>
    </source>
</evidence>
<evidence type="ECO:0000313" key="4">
    <source>
        <dbReference type="Proteomes" id="UP000192940"/>
    </source>
</evidence>
<keyword evidence="4" id="KW-1185">Reference proteome</keyword>
<dbReference type="Pfam" id="PF13432">
    <property type="entry name" value="TPR_16"/>
    <property type="match status" value="1"/>
</dbReference>
<dbReference type="Proteomes" id="UP000192940">
    <property type="component" value="Chromosome I"/>
</dbReference>
<dbReference type="EMBL" id="LT840184">
    <property type="protein sequence ID" value="SMF81207.1"/>
    <property type="molecule type" value="Genomic_DNA"/>
</dbReference>
<dbReference type="Pfam" id="PF13181">
    <property type="entry name" value="TPR_8"/>
    <property type="match status" value="1"/>
</dbReference>
<feature type="transmembrane region" description="Helical" evidence="2">
    <location>
        <begin position="6"/>
        <end position="31"/>
    </location>
</feature>
<dbReference type="Gene3D" id="1.25.40.10">
    <property type="entry name" value="Tetratricopeptide repeat domain"/>
    <property type="match status" value="1"/>
</dbReference>
<keyword evidence="1" id="KW-0802">TPR repeat</keyword>
<feature type="repeat" description="TPR" evidence="1">
    <location>
        <begin position="169"/>
        <end position="202"/>
    </location>
</feature>
<dbReference type="GO" id="GO:0045892">
    <property type="term" value="P:negative regulation of DNA-templated transcription"/>
    <property type="evidence" value="ECO:0007669"/>
    <property type="project" value="InterPro"/>
</dbReference>
<dbReference type="SMART" id="SM00028">
    <property type="entry name" value="TPR"/>
    <property type="match status" value="3"/>
</dbReference>
<dbReference type="RefSeq" id="WP_208918805.1">
    <property type="nucleotide sequence ID" value="NZ_LT840184.1"/>
</dbReference>
<dbReference type="STRING" id="1313296.SAMN05661091_1952"/>
<name>A0A1X7H852_9BACL</name>
<organism evidence="3 4">
    <name type="scientific">Paenibacillus uliginis N3/975</name>
    <dbReference type="NCBI Taxonomy" id="1313296"/>
    <lineage>
        <taxon>Bacteria</taxon>
        <taxon>Bacillati</taxon>
        <taxon>Bacillota</taxon>
        <taxon>Bacilli</taxon>
        <taxon>Bacillales</taxon>
        <taxon>Paenibacillaceae</taxon>
        <taxon>Paenibacillus</taxon>
    </lineage>
</organism>
<dbReference type="PROSITE" id="PS50005">
    <property type="entry name" value="TPR"/>
    <property type="match status" value="2"/>
</dbReference>
<feature type="repeat" description="TPR" evidence="1">
    <location>
        <begin position="100"/>
        <end position="133"/>
    </location>
</feature>
<dbReference type="InterPro" id="IPR044650">
    <property type="entry name" value="SRFR1-like"/>
</dbReference>
<keyword evidence="2" id="KW-0812">Transmembrane</keyword>
<protein>
    <submittedName>
        <fullName evidence="3">Uncharacterized protein</fullName>
    </submittedName>
</protein>
<keyword evidence="2" id="KW-0472">Membrane</keyword>
<keyword evidence="2" id="KW-1133">Transmembrane helix</keyword>
<gene>
    <name evidence="3" type="ORF">SAMN05661091_1952</name>
</gene>
<dbReference type="PANTHER" id="PTHR44749:SF1">
    <property type="entry name" value="TETRATRICOPEPTIDE-LIKE HELICAL DOMAIN-CONTAINING PROTEIN"/>
    <property type="match status" value="1"/>
</dbReference>
<evidence type="ECO:0000256" key="2">
    <source>
        <dbReference type="SAM" id="Phobius"/>
    </source>
</evidence>
<dbReference type="AlphaFoldDB" id="A0A1X7H852"/>
<evidence type="ECO:0000313" key="3">
    <source>
        <dbReference type="EMBL" id="SMF81207.1"/>
    </source>
</evidence>
<dbReference type="SUPFAM" id="SSF48452">
    <property type="entry name" value="TPR-like"/>
    <property type="match status" value="1"/>
</dbReference>
<dbReference type="PANTHER" id="PTHR44749">
    <property type="entry name" value="SUPPRESSOR OF RPS4-RLD 1"/>
    <property type="match status" value="1"/>
</dbReference>
<reference evidence="4" key="1">
    <citation type="submission" date="2017-04" db="EMBL/GenBank/DDBJ databases">
        <authorList>
            <person name="Varghese N."/>
            <person name="Submissions S."/>
        </authorList>
    </citation>
    <scope>NUCLEOTIDE SEQUENCE [LARGE SCALE GENOMIC DNA]</scope>
    <source>
        <strain evidence="4">N3/975</strain>
    </source>
</reference>
<proteinExistence type="predicted"/>
<dbReference type="InterPro" id="IPR019734">
    <property type="entry name" value="TPR_rpt"/>
</dbReference>